<sequence length="469" mass="51623">MKVDVTILGGGPVGSFLATILNDMGVSNVVIDRDLVPYQLPRAIVMDDEILRACYDHEMGEWLRKNTEPLQRGDFVGPNDDVVIGADIPPVGLQGVPPVVVHYQPELDAMLRTEAERRGSSVMWGHTVTAMKDFGERVVTTLDNGETIESRWFVGCDGASSWTRKCVGLQLEDLRFDQEWLVVDAELHEGAQVDLPIGVRQYCHNDRPFTFVQGVRRFRRWEFQVQEGEDAALLNTEDGLWKLLDGMISPATARIVRSAVYRFHAVVAPVMQLGSVFLAGDSAHQTPPFAGQGLNSGMRDAINLAWKFSFIARGVSTEKILATYSTERVPHVRSTIAHAVDMGRLIDQLGGRVSHVVDIESGYGGTRPSPYIEEGIVLGDDPRVGHQFWFHPEVSRAVRRDGGSFALVTAEPMDIPSTAFGFPIVNVVAPETLGDSFAIVVRPDRYVAAVADTVADVEAILATLLTYVR</sequence>
<dbReference type="SUPFAM" id="SSF51905">
    <property type="entry name" value="FAD/NAD(P)-binding domain"/>
    <property type="match status" value="1"/>
</dbReference>
<evidence type="ECO:0000313" key="3">
    <source>
        <dbReference type="EMBL" id="KGA21413.1"/>
    </source>
</evidence>
<dbReference type="InterPro" id="IPR050631">
    <property type="entry name" value="PheA/TfdB_FAD_monoxygenase"/>
</dbReference>
<organism evidence="3">
    <name type="scientific">freshwater metagenome</name>
    <dbReference type="NCBI Taxonomy" id="449393"/>
    <lineage>
        <taxon>unclassified sequences</taxon>
        <taxon>metagenomes</taxon>
        <taxon>ecological metagenomes</taxon>
    </lineage>
</organism>
<dbReference type="GO" id="GO:0071949">
    <property type="term" value="F:FAD binding"/>
    <property type="evidence" value="ECO:0007669"/>
    <property type="project" value="InterPro"/>
</dbReference>
<dbReference type="PANTHER" id="PTHR43476">
    <property type="entry name" value="3-(3-HYDROXY-PHENYL)PROPIONATE/3-HYDROXYCINNAMIC ACID HYDROXYLASE"/>
    <property type="match status" value="1"/>
</dbReference>
<dbReference type="InterPro" id="IPR002938">
    <property type="entry name" value="FAD-bd"/>
</dbReference>
<accession>A0A094SRN5</accession>
<protein>
    <recommendedName>
        <fullName evidence="2">FAD-binding domain-containing protein</fullName>
    </recommendedName>
</protein>
<evidence type="ECO:0000256" key="1">
    <source>
        <dbReference type="ARBA" id="ARBA00023002"/>
    </source>
</evidence>
<evidence type="ECO:0000259" key="2">
    <source>
        <dbReference type="Pfam" id="PF01494"/>
    </source>
</evidence>
<dbReference type="Pfam" id="PF01494">
    <property type="entry name" value="FAD_binding_3"/>
    <property type="match status" value="1"/>
</dbReference>
<dbReference type="GO" id="GO:0019622">
    <property type="term" value="P:3-(3-hydroxy)phenylpropionate catabolic process"/>
    <property type="evidence" value="ECO:0007669"/>
    <property type="project" value="TreeGrafter"/>
</dbReference>
<keyword evidence="1" id="KW-0560">Oxidoreductase</keyword>
<dbReference type="InterPro" id="IPR036188">
    <property type="entry name" value="FAD/NAD-bd_sf"/>
</dbReference>
<feature type="domain" description="FAD-binding" evidence="2">
    <location>
        <begin position="2"/>
        <end position="336"/>
    </location>
</feature>
<dbReference type="EMBL" id="JNSL01000007">
    <property type="protein sequence ID" value="KGA21413.1"/>
    <property type="molecule type" value="Genomic_DNA"/>
</dbReference>
<comment type="caution">
    <text evidence="3">The sequence shown here is derived from an EMBL/GenBank/DDBJ whole genome shotgun (WGS) entry which is preliminary data.</text>
</comment>
<dbReference type="Gene3D" id="3.30.70.2450">
    <property type="match status" value="1"/>
</dbReference>
<name>A0A094SRN5_9ZZZZ</name>
<gene>
    <name evidence="3" type="ORF">GM51_2300</name>
</gene>
<dbReference type="GO" id="GO:0008688">
    <property type="term" value="F:3-(3-hydroxyphenyl)propionate hydroxylase activity"/>
    <property type="evidence" value="ECO:0007669"/>
    <property type="project" value="TreeGrafter"/>
</dbReference>
<dbReference type="Gene3D" id="3.50.50.60">
    <property type="entry name" value="FAD/NAD(P)-binding domain"/>
    <property type="match status" value="1"/>
</dbReference>
<proteinExistence type="predicted"/>
<dbReference type="PRINTS" id="PR00420">
    <property type="entry name" value="RNGMNOXGNASE"/>
</dbReference>
<dbReference type="PANTHER" id="PTHR43476:SF3">
    <property type="entry name" value="FAD-BINDING MONOOXYGENASE"/>
    <property type="match status" value="1"/>
</dbReference>
<dbReference type="AlphaFoldDB" id="A0A094SRN5"/>
<reference evidence="3" key="1">
    <citation type="submission" date="2014-06" db="EMBL/GenBank/DDBJ databases">
        <title>Key roles for freshwater Actinobacteria revealed by deep metagenomic sequencing.</title>
        <authorList>
            <person name="Ghai R."/>
            <person name="Mizuno C.M."/>
            <person name="Picazo A."/>
            <person name="Camacho A."/>
            <person name="Rodriguez-Valera F."/>
        </authorList>
    </citation>
    <scope>NUCLEOTIDE SEQUENCE</scope>
</reference>